<evidence type="ECO:0000313" key="4">
    <source>
        <dbReference type="Proteomes" id="UP000789901"/>
    </source>
</evidence>
<feature type="coiled-coil region" evidence="1">
    <location>
        <begin position="16"/>
        <end position="50"/>
    </location>
</feature>
<reference evidence="3 4" key="1">
    <citation type="submission" date="2021-06" db="EMBL/GenBank/DDBJ databases">
        <authorList>
            <person name="Kallberg Y."/>
            <person name="Tangrot J."/>
            <person name="Rosling A."/>
        </authorList>
    </citation>
    <scope>NUCLEOTIDE SEQUENCE [LARGE SCALE GENOMIC DNA]</scope>
    <source>
        <strain evidence="3 4">120-4 pot B 10/14</strain>
    </source>
</reference>
<feature type="region of interest" description="Disordered" evidence="2">
    <location>
        <begin position="222"/>
        <end position="285"/>
    </location>
</feature>
<dbReference type="Proteomes" id="UP000789901">
    <property type="component" value="Unassembled WGS sequence"/>
</dbReference>
<feature type="compositionally biased region" description="Low complexity" evidence="2">
    <location>
        <begin position="242"/>
        <end position="258"/>
    </location>
</feature>
<name>A0ABN7VWN1_GIGMA</name>
<gene>
    <name evidence="3" type="ORF">GMARGA_LOCUS23545</name>
</gene>
<keyword evidence="4" id="KW-1185">Reference proteome</keyword>
<feature type="compositionally biased region" description="Basic and acidic residues" evidence="2">
    <location>
        <begin position="263"/>
        <end position="285"/>
    </location>
</feature>
<protein>
    <submittedName>
        <fullName evidence="3">27518_t:CDS:1</fullName>
    </submittedName>
</protein>
<evidence type="ECO:0000313" key="3">
    <source>
        <dbReference type="EMBL" id="CAG8802978.1"/>
    </source>
</evidence>
<organism evidence="3 4">
    <name type="scientific">Gigaspora margarita</name>
    <dbReference type="NCBI Taxonomy" id="4874"/>
    <lineage>
        <taxon>Eukaryota</taxon>
        <taxon>Fungi</taxon>
        <taxon>Fungi incertae sedis</taxon>
        <taxon>Mucoromycota</taxon>
        <taxon>Glomeromycotina</taxon>
        <taxon>Glomeromycetes</taxon>
        <taxon>Diversisporales</taxon>
        <taxon>Gigasporaceae</taxon>
        <taxon>Gigaspora</taxon>
    </lineage>
</organism>
<evidence type="ECO:0000256" key="2">
    <source>
        <dbReference type="SAM" id="MobiDB-lite"/>
    </source>
</evidence>
<dbReference type="EMBL" id="CAJVQB010023933">
    <property type="protein sequence ID" value="CAG8802978.1"/>
    <property type="molecule type" value="Genomic_DNA"/>
</dbReference>
<comment type="caution">
    <text evidence="3">The sequence shown here is derived from an EMBL/GenBank/DDBJ whole genome shotgun (WGS) entry which is preliminary data.</text>
</comment>
<proteinExistence type="predicted"/>
<evidence type="ECO:0000256" key="1">
    <source>
        <dbReference type="SAM" id="Coils"/>
    </source>
</evidence>
<keyword evidence="1" id="KW-0175">Coiled coil</keyword>
<sequence>MQSQCLGFLKFDVTENIKLKQALEEHENRFTNLEKKDQEKTNLIAKLEQNDKDTATENAVLKARVAKLEQKQSQNDKKTNFIAKSDDNTYSTQDLSSVTSKLSYDAETITSGHRLAPGESKSHKKKEAENIVQDVFDFTKDGPGENHMMKISLTGRQENNCQENSDVLQNIARLYESACIAENEAVKANQAEILCWSSFIIELDRSVDEIMIKEKNPNTELLNNRDGSIIDSSDELPEVEVSASTKSHASNSSSSKLSQENNQDSKPETNPKDSTEISEEAKKTLLETEAGVLPKRVSSESEIIISSSNTKANISIPILIP</sequence>
<accession>A0ABN7VWN1</accession>